<organism evidence="1 2">
    <name type="scientific">Solirubrum puertoriconensis</name>
    <dbReference type="NCBI Taxonomy" id="1751427"/>
    <lineage>
        <taxon>Bacteria</taxon>
        <taxon>Pseudomonadati</taxon>
        <taxon>Bacteroidota</taxon>
        <taxon>Cytophagia</taxon>
        <taxon>Cytophagales</taxon>
    </lineage>
</organism>
<comment type="caution">
    <text evidence="1">The sequence shown here is derived from an EMBL/GenBank/DDBJ whole genome shotgun (WGS) entry which is preliminary data.</text>
</comment>
<sequence>MPTETRLPKFIQETPQTKYEVQDLTSYPWGYDANEEILYVGAVTGDLYDADKVDHYNVDFPYSHFGFEDHEVDGTVEVIAEKVKFVTDSTEVAEDDENYDEDQGFIRQGKYIILLNPGSKQFHHWR</sequence>
<dbReference type="AlphaFoldDB" id="A0A9X0HK73"/>
<name>A0A9X0HK73_SOLP1</name>
<dbReference type="Proteomes" id="UP000054223">
    <property type="component" value="Unassembled WGS sequence"/>
</dbReference>
<dbReference type="EMBL" id="LNAL01000007">
    <property type="protein sequence ID" value="KUG07437.1"/>
    <property type="molecule type" value="Genomic_DNA"/>
</dbReference>
<accession>A0A9X0HK73</accession>
<evidence type="ECO:0000313" key="1">
    <source>
        <dbReference type="EMBL" id="KUG07437.1"/>
    </source>
</evidence>
<dbReference type="RefSeq" id="WP_059071062.1">
    <property type="nucleotide sequence ID" value="NZ_LNAL01000007.1"/>
</dbReference>
<protein>
    <submittedName>
        <fullName evidence="1">Uncharacterized protein</fullName>
    </submittedName>
</protein>
<evidence type="ECO:0000313" key="2">
    <source>
        <dbReference type="Proteomes" id="UP000054223"/>
    </source>
</evidence>
<keyword evidence="2" id="KW-1185">Reference proteome</keyword>
<gene>
    <name evidence="1" type="ORF">ASU33_13875</name>
</gene>
<reference evidence="1 2" key="1">
    <citation type="submission" date="2015-11" db="EMBL/GenBank/DDBJ databases">
        <title>Solirubrum puertoriconensis gen. nov. an environmental bacteria isolated in Puerto Rico.</title>
        <authorList>
            <person name="Cuebas-Irizarry M.F."/>
            <person name="Montalvo-Rodriguez R."/>
        </authorList>
    </citation>
    <scope>NUCLEOTIDE SEQUENCE [LARGE SCALE GENOMIC DNA]</scope>
    <source>
        <strain evidence="1 2">MC1A</strain>
    </source>
</reference>
<proteinExistence type="predicted"/>